<accession>A0A381R918</accession>
<dbReference type="EMBL" id="UINC01001759">
    <property type="protein sequence ID" value="SUZ88191.1"/>
    <property type="molecule type" value="Genomic_DNA"/>
</dbReference>
<proteinExistence type="predicted"/>
<evidence type="ECO:0000313" key="2">
    <source>
        <dbReference type="EMBL" id="SUZ88191.1"/>
    </source>
</evidence>
<feature type="compositionally biased region" description="Basic and acidic residues" evidence="1">
    <location>
        <begin position="1"/>
        <end position="13"/>
    </location>
</feature>
<sequence>MKSNKIDQRHATKGETTNSHKASITAFVRDDRDQA</sequence>
<gene>
    <name evidence="2" type="ORF">METZ01_LOCUS41045</name>
</gene>
<feature type="region of interest" description="Disordered" evidence="1">
    <location>
        <begin position="1"/>
        <end position="35"/>
    </location>
</feature>
<dbReference type="AlphaFoldDB" id="A0A381R918"/>
<reference evidence="2" key="1">
    <citation type="submission" date="2018-05" db="EMBL/GenBank/DDBJ databases">
        <authorList>
            <person name="Lanie J.A."/>
            <person name="Ng W.-L."/>
            <person name="Kazmierczak K.M."/>
            <person name="Andrzejewski T.M."/>
            <person name="Davidsen T.M."/>
            <person name="Wayne K.J."/>
            <person name="Tettelin H."/>
            <person name="Glass J.I."/>
            <person name="Rusch D."/>
            <person name="Podicherti R."/>
            <person name="Tsui H.-C.T."/>
            <person name="Winkler M.E."/>
        </authorList>
    </citation>
    <scope>NUCLEOTIDE SEQUENCE</scope>
</reference>
<organism evidence="2">
    <name type="scientific">marine metagenome</name>
    <dbReference type="NCBI Taxonomy" id="408172"/>
    <lineage>
        <taxon>unclassified sequences</taxon>
        <taxon>metagenomes</taxon>
        <taxon>ecological metagenomes</taxon>
    </lineage>
</organism>
<evidence type="ECO:0000256" key="1">
    <source>
        <dbReference type="SAM" id="MobiDB-lite"/>
    </source>
</evidence>
<name>A0A381R918_9ZZZZ</name>
<protein>
    <submittedName>
        <fullName evidence="2">Uncharacterized protein</fullName>
    </submittedName>
</protein>